<evidence type="ECO:0000313" key="2">
    <source>
        <dbReference type="Proteomes" id="UP001293718"/>
    </source>
</evidence>
<reference evidence="1 2" key="1">
    <citation type="submission" date="2023-11" db="EMBL/GenBank/DDBJ databases">
        <title>Draft genome of Azohydromonas lata strain H1 (DSM1123), a polyhydroxyalkanoate producer.</title>
        <authorList>
            <person name="Traversa D."/>
            <person name="D'Addabbo P."/>
            <person name="Pazzani C."/>
            <person name="Manzari C."/>
            <person name="Chiara M."/>
            <person name="Scrascia M."/>
        </authorList>
    </citation>
    <scope>NUCLEOTIDE SEQUENCE [LARGE SCALE GENOMIC DNA]</scope>
    <source>
        <strain evidence="1 2">H1</strain>
    </source>
</reference>
<proteinExistence type="predicted"/>
<dbReference type="RefSeq" id="WP_066342269.1">
    <property type="nucleotide sequence ID" value="NZ_JAXOJX010000034.1"/>
</dbReference>
<sequence length="151" mass="15761">MQSRPDARELLFQPGAALCPAWTPAEAAQALPSLVAQAYDQADLALRAQLLSCLLQPCGPLALAGVASGAFGGFLQRGPGVSLNVSLDDAQPFSAEQVQELASFAFQIDPGVLLQLDQLLTDHPQATPPLEPDAASLDQALPAHDAALRIQ</sequence>
<organism evidence="1 2">
    <name type="scientific">Azohydromonas lata</name>
    <dbReference type="NCBI Taxonomy" id="45677"/>
    <lineage>
        <taxon>Bacteria</taxon>
        <taxon>Pseudomonadati</taxon>
        <taxon>Pseudomonadota</taxon>
        <taxon>Betaproteobacteria</taxon>
        <taxon>Burkholderiales</taxon>
        <taxon>Sphaerotilaceae</taxon>
        <taxon>Azohydromonas</taxon>
    </lineage>
</organism>
<evidence type="ECO:0000313" key="1">
    <source>
        <dbReference type="EMBL" id="MDZ5458740.1"/>
    </source>
</evidence>
<protein>
    <submittedName>
        <fullName evidence="1">Uncharacterized protein</fullName>
    </submittedName>
</protein>
<keyword evidence="2" id="KW-1185">Reference proteome</keyword>
<gene>
    <name evidence="1" type="ORF">SM757_19350</name>
</gene>
<dbReference type="EMBL" id="JAXOJX010000034">
    <property type="protein sequence ID" value="MDZ5458740.1"/>
    <property type="molecule type" value="Genomic_DNA"/>
</dbReference>
<accession>A0ABU5IHV4</accession>
<name>A0ABU5IHV4_9BURK</name>
<comment type="caution">
    <text evidence="1">The sequence shown here is derived from an EMBL/GenBank/DDBJ whole genome shotgun (WGS) entry which is preliminary data.</text>
</comment>
<dbReference type="Proteomes" id="UP001293718">
    <property type="component" value="Unassembled WGS sequence"/>
</dbReference>